<feature type="chain" id="PRO_5035192411" evidence="5">
    <location>
        <begin position="27"/>
        <end position="433"/>
    </location>
</feature>
<evidence type="ECO:0000256" key="1">
    <source>
        <dbReference type="ARBA" id="ARBA00022737"/>
    </source>
</evidence>
<feature type="compositionally biased region" description="Polar residues" evidence="4">
    <location>
        <begin position="74"/>
        <end position="84"/>
    </location>
</feature>
<comment type="caution">
    <text evidence="6">The sequence shown here is derived from an EMBL/GenBank/DDBJ whole genome shotgun (WGS) entry which is preliminary data.</text>
</comment>
<feature type="region of interest" description="Disordered" evidence="4">
    <location>
        <begin position="62"/>
        <end position="84"/>
    </location>
</feature>
<dbReference type="InterPro" id="IPR011990">
    <property type="entry name" value="TPR-like_helical_dom_sf"/>
</dbReference>
<gene>
    <name evidence="6" type="ORF">J0M35_12075</name>
</gene>
<evidence type="ECO:0000256" key="4">
    <source>
        <dbReference type="SAM" id="MobiDB-lite"/>
    </source>
</evidence>
<dbReference type="PROSITE" id="PS50005">
    <property type="entry name" value="TPR"/>
    <property type="match status" value="3"/>
</dbReference>
<reference evidence="6" key="1">
    <citation type="submission" date="2021-02" db="EMBL/GenBank/DDBJ databases">
        <title>Genome-Resolved Metagenomics of a Microbial Community Performing Photosynthetic Biological Nutrient Removal.</title>
        <authorList>
            <person name="Mcdaniel E.A."/>
        </authorList>
    </citation>
    <scope>NUCLEOTIDE SEQUENCE</scope>
    <source>
        <strain evidence="6">UWPOB_OBS1</strain>
    </source>
</reference>
<feature type="compositionally biased region" description="Low complexity" evidence="4">
    <location>
        <begin position="62"/>
        <end position="73"/>
    </location>
</feature>
<keyword evidence="1" id="KW-0677">Repeat</keyword>
<feature type="compositionally biased region" description="Basic residues" evidence="4">
    <location>
        <begin position="407"/>
        <end position="416"/>
    </location>
</feature>
<evidence type="ECO:0000256" key="3">
    <source>
        <dbReference type="PROSITE-ProRule" id="PRU00339"/>
    </source>
</evidence>
<evidence type="ECO:0000313" key="6">
    <source>
        <dbReference type="EMBL" id="MBN8661095.1"/>
    </source>
</evidence>
<accession>A0A8J7PLY2</accession>
<dbReference type="InterPro" id="IPR019734">
    <property type="entry name" value="TPR_rpt"/>
</dbReference>
<dbReference type="Proteomes" id="UP000664277">
    <property type="component" value="Unassembled WGS sequence"/>
</dbReference>
<feature type="repeat" description="TPR" evidence="3">
    <location>
        <begin position="90"/>
        <end position="123"/>
    </location>
</feature>
<dbReference type="PANTHER" id="PTHR45641">
    <property type="entry name" value="TETRATRICOPEPTIDE REPEAT PROTEIN (AFU_ORTHOLOGUE AFUA_6G03870)"/>
    <property type="match status" value="1"/>
</dbReference>
<dbReference type="PANTHER" id="PTHR45641:SF19">
    <property type="entry name" value="NEPHROCYSTIN-3"/>
    <property type="match status" value="1"/>
</dbReference>
<dbReference type="SMART" id="SM00028">
    <property type="entry name" value="TPR"/>
    <property type="match status" value="6"/>
</dbReference>
<dbReference type="AlphaFoldDB" id="A0A8J7PLY2"/>
<name>A0A8J7PLY2_9BACT</name>
<evidence type="ECO:0000313" key="7">
    <source>
        <dbReference type="Proteomes" id="UP000664277"/>
    </source>
</evidence>
<dbReference type="Pfam" id="PF13424">
    <property type="entry name" value="TPR_12"/>
    <property type="match status" value="3"/>
</dbReference>
<organism evidence="6 7">
    <name type="scientific">Candidatus Obscuribacter phosphatis</name>
    <dbReference type="NCBI Taxonomy" id="1906157"/>
    <lineage>
        <taxon>Bacteria</taxon>
        <taxon>Bacillati</taxon>
        <taxon>Candidatus Melainabacteria</taxon>
        <taxon>Candidatus Obscuribacterales</taxon>
        <taxon>Candidatus Obscuribacteraceae</taxon>
        <taxon>Candidatus Obscuribacter</taxon>
    </lineage>
</organism>
<proteinExistence type="predicted"/>
<feature type="repeat" description="TPR" evidence="3">
    <location>
        <begin position="213"/>
        <end position="246"/>
    </location>
</feature>
<feature type="repeat" description="TPR" evidence="3">
    <location>
        <begin position="171"/>
        <end position="204"/>
    </location>
</feature>
<protein>
    <submittedName>
        <fullName evidence="6">Tetratricopeptide repeat protein</fullName>
    </submittedName>
</protein>
<sequence length="433" mass="48940">MKKLKFFTGSLLTILSALSFSAVAYAAENPDWQKLEEEAEQSFLSGEKVKSERLFQEALALTRGTSTSSQSGRPVSNQSANQGPNELAEAEILNQMTHLYLSEKRYSEARQALDKALKIRREKLGAQSEKVAESLGNLALIEHRDGKDALAEKYYREAIAIKTAAKSSSLAVTLTNLANLYSDKKRLDEAKPLYEQALALDKKEFGENHIEVARDLFNLGGMYYHHNYFKEALAYFEQALSAYKKLDNVGGQVKCHHYIGLCLFADNQHEKAGQSYAEALGLQESQKGKNHPDTFVHKLNMAKSFDFAGKSDRAEEIYRQSLQSAGEVQKEAKLKFVECSIEYAHFLRRHNRPNEAEKILEAALTSYETLNSEERRKLYELPRVYSDLLRELKKDEAAHEMAHRHLHVYGQSHKKTAPAANKTSTSKSDRKVP</sequence>
<keyword evidence="2 3" id="KW-0802">TPR repeat</keyword>
<feature type="signal peptide" evidence="5">
    <location>
        <begin position="1"/>
        <end position="26"/>
    </location>
</feature>
<dbReference type="EMBL" id="JAFLCK010000016">
    <property type="protein sequence ID" value="MBN8661095.1"/>
    <property type="molecule type" value="Genomic_DNA"/>
</dbReference>
<evidence type="ECO:0000256" key="2">
    <source>
        <dbReference type="ARBA" id="ARBA00022803"/>
    </source>
</evidence>
<dbReference type="SUPFAM" id="SSF48452">
    <property type="entry name" value="TPR-like"/>
    <property type="match status" value="3"/>
</dbReference>
<keyword evidence="5" id="KW-0732">Signal</keyword>
<evidence type="ECO:0000256" key="5">
    <source>
        <dbReference type="SAM" id="SignalP"/>
    </source>
</evidence>
<feature type="region of interest" description="Disordered" evidence="4">
    <location>
        <begin position="407"/>
        <end position="433"/>
    </location>
</feature>
<dbReference type="Gene3D" id="1.25.40.10">
    <property type="entry name" value="Tetratricopeptide repeat domain"/>
    <property type="match status" value="3"/>
</dbReference>